<comment type="caution">
    <text evidence="1">The sequence shown here is derived from an EMBL/GenBank/DDBJ whole genome shotgun (WGS) entry which is preliminary data.</text>
</comment>
<dbReference type="AlphaFoldDB" id="J9GLS7"/>
<reference evidence="1" key="1">
    <citation type="journal article" date="2012" name="PLoS ONE">
        <title>Gene sets for utilization of primary and secondary nutrition supplies in the distal gut of endangered iberian lynx.</title>
        <authorList>
            <person name="Alcaide M."/>
            <person name="Messina E."/>
            <person name="Richter M."/>
            <person name="Bargiela R."/>
            <person name="Peplies J."/>
            <person name="Huws S.A."/>
            <person name="Newbold C.J."/>
            <person name="Golyshin P.N."/>
            <person name="Simon M.A."/>
            <person name="Lopez G."/>
            <person name="Yakimov M.M."/>
            <person name="Ferrer M."/>
        </authorList>
    </citation>
    <scope>NUCLEOTIDE SEQUENCE</scope>
</reference>
<proteinExistence type="predicted"/>
<organism evidence="1">
    <name type="scientific">gut metagenome</name>
    <dbReference type="NCBI Taxonomy" id="749906"/>
    <lineage>
        <taxon>unclassified sequences</taxon>
        <taxon>metagenomes</taxon>
        <taxon>organismal metagenomes</taxon>
    </lineage>
</organism>
<sequence length="80" mass="9026">MYLVQPRFFFPLFQFLWLQGQAPALDCRKGQQNFCRVRPWSVVFPSLCIAMPASQMGLPTGSFLGSFVPRLFKGITASPP</sequence>
<gene>
    <name evidence="1" type="ORF">EVA_08756</name>
</gene>
<protein>
    <submittedName>
        <fullName evidence="1">Uncharacterized protein</fullName>
    </submittedName>
</protein>
<evidence type="ECO:0000313" key="1">
    <source>
        <dbReference type="EMBL" id="EJX03138.1"/>
    </source>
</evidence>
<dbReference type="EMBL" id="AMCI01002286">
    <property type="protein sequence ID" value="EJX03138.1"/>
    <property type="molecule type" value="Genomic_DNA"/>
</dbReference>
<name>J9GLS7_9ZZZZ</name>
<accession>J9GLS7</accession>